<gene>
    <name evidence="2" type="ORF">PGQ11_007484</name>
</gene>
<proteinExistence type="predicted"/>
<feature type="transmembrane region" description="Helical" evidence="1">
    <location>
        <begin position="44"/>
        <end position="70"/>
    </location>
</feature>
<organism evidence="2 3">
    <name type="scientific">Apiospora arundinis</name>
    <dbReference type="NCBI Taxonomy" id="335852"/>
    <lineage>
        <taxon>Eukaryota</taxon>
        <taxon>Fungi</taxon>
        <taxon>Dikarya</taxon>
        <taxon>Ascomycota</taxon>
        <taxon>Pezizomycotina</taxon>
        <taxon>Sordariomycetes</taxon>
        <taxon>Xylariomycetidae</taxon>
        <taxon>Amphisphaeriales</taxon>
        <taxon>Apiosporaceae</taxon>
        <taxon>Apiospora</taxon>
    </lineage>
</organism>
<keyword evidence="1" id="KW-1133">Transmembrane helix</keyword>
<evidence type="ECO:0000313" key="3">
    <source>
        <dbReference type="Proteomes" id="UP001390339"/>
    </source>
</evidence>
<evidence type="ECO:0000313" key="2">
    <source>
        <dbReference type="EMBL" id="KAK8868906.1"/>
    </source>
</evidence>
<keyword evidence="1" id="KW-0812">Transmembrane</keyword>
<sequence>MALAFPHVVECPRYGTFTEDAGYGEEDDDDLAARLRRSEAAPSLLGAFALAIFCTVLCIGLWMVALLFVASKHLPPNPRVPTP</sequence>
<keyword evidence="3" id="KW-1185">Reference proteome</keyword>
<protein>
    <submittedName>
        <fullName evidence="2">Uncharacterized protein</fullName>
    </submittedName>
</protein>
<dbReference type="Proteomes" id="UP001390339">
    <property type="component" value="Unassembled WGS sequence"/>
</dbReference>
<reference evidence="2 3" key="1">
    <citation type="journal article" date="2024" name="IMA Fungus">
        <title>Apiospora arundinis, a panoply of carbohydrate-active enzymes and secondary metabolites.</title>
        <authorList>
            <person name="Sorensen T."/>
            <person name="Petersen C."/>
            <person name="Muurmann A.T."/>
            <person name="Christiansen J.V."/>
            <person name="Brundto M.L."/>
            <person name="Overgaard C.K."/>
            <person name="Boysen A.T."/>
            <person name="Wollenberg R.D."/>
            <person name="Larsen T.O."/>
            <person name="Sorensen J.L."/>
            <person name="Nielsen K.L."/>
            <person name="Sondergaard T.E."/>
        </authorList>
    </citation>
    <scope>NUCLEOTIDE SEQUENCE [LARGE SCALE GENOMIC DNA]</scope>
    <source>
        <strain evidence="2 3">AAU 773</strain>
    </source>
</reference>
<evidence type="ECO:0000256" key="1">
    <source>
        <dbReference type="SAM" id="Phobius"/>
    </source>
</evidence>
<accession>A0ABR2IWC6</accession>
<dbReference type="EMBL" id="JAPCWZ010000004">
    <property type="protein sequence ID" value="KAK8868906.1"/>
    <property type="molecule type" value="Genomic_DNA"/>
</dbReference>
<name>A0ABR2IWC6_9PEZI</name>
<keyword evidence="1" id="KW-0472">Membrane</keyword>
<comment type="caution">
    <text evidence="2">The sequence shown here is derived from an EMBL/GenBank/DDBJ whole genome shotgun (WGS) entry which is preliminary data.</text>
</comment>